<protein>
    <submittedName>
        <fullName evidence="1">Uncharacterized protein</fullName>
    </submittedName>
</protein>
<accession>A0AC61L374</accession>
<gene>
    <name evidence="1" type="ORF">C4B59_06835</name>
</gene>
<evidence type="ECO:0000313" key="1">
    <source>
        <dbReference type="EMBL" id="PXF60878.1"/>
    </source>
</evidence>
<reference evidence="1" key="1">
    <citation type="submission" date="2018-01" db="EMBL/GenBank/DDBJ databases">
        <authorList>
            <person name="Krukenberg V."/>
        </authorList>
    </citation>
    <scope>NUCLEOTIDE SEQUENCE</scope>
    <source>
        <strain evidence="1">E20ANME2</strain>
    </source>
</reference>
<sequence>MPVVQIASDFDGLCKVLNRSGYSEYNEEFVRRRVLNVENWLISYAPDSTKFEVQETLPDAVKNLSDEQRAGLIGLCVPHPWRRGSQRPA</sequence>
<comment type="caution">
    <text evidence="1">The sequence shown here is derived from an EMBL/GenBank/DDBJ whole genome shotgun (WGS) entry which is preliminary data.</text>
</comment>
<evidence type="ECO:0000313" key="2">
    <source>
        <dbReference type="Proteomes" id="UP000248329"/>
    </source>
</evidence>
<organism evidence="1 2">
    <name type="scientific">Candidatus Methanogaster sp</name>
    <dbReference type="NCBI Taxonomy" id="3386292"/>
    <lineage>
        <taxon>Archaea</taxon>
        <taxon>Methanobacteriati</taxon>
        <taxon>Methanobacteriota</taxon>
        <taxon>Stenosarchaea group</taxon>
        <taxon>Methanomicrobia</taxon>
        <taxon>Methanosarcinales</taxon>
        <taxon>ANME-2 cluster</taxon>
        <taxon>Candidatus Methanogasteraceae</taxon>
        <taxon>Candidatus Methanogaster</taxon>
    </lineage>
</organism>
<dbReference type="EMBL" id="PQXF01000010">
    <property type="protein sequence ID" value="PXF60878.1"/>
    <property type="molecule type" value="Genomic_DNA"/>
</dbReference>
<name>A0AC61L374_9EURY</name>
<dbReference type="Proteomes" id="UP000248329">
    <property type="component" value="Unassembled WGS sequence"/>
</dbReference>
<proteinExistence type="predicted"/>